<dbReference type="Proteomes" id="UP000318212">
    <property type="component" value="Unassembled WGS sequence"/>
</dbReference>
<sequence length="118" mass="11396">MAKNFIQPGNVIDYTAGANLSSGVPLIVGTLLAIPIADIANGDTGAVQIEGVWELPKLSTAVVPVGAAVNWDSGAGEVIIAAGGAGDLNSFGIAIEAAGNGATTVKVKLTPGSGVAGA</sequence>
<keyword evidence="2" id="KW-1185">Reference proteome</keyword>
<dbReference type="PIRSF" id="PIRSF030771">
    <property type="entry name" value="UCP030771"/>
    <property type="match status" value="1"/>
</dbReference>
<gene>
    <name evidence="1" type="ORF">FKV25_02020</name>
</gene>
<dbReference type="RefSeq" id="WP_141517120.1">
    <property type="nucleotide sequence ID" value="NZ_VICE01000014.1"/>
</dbReference>
<evidence type="ECO:0000313" key="1">
    <source>
        <dbReference type="EMBL" id="TQD51230.1"/>
    </source>
</evidence>
<name>A0A508AM87_9GAMM</name>
<dbReference type="InterPro" id="IPR011231">
    <property type="entry name" value="Phage_VT1-Sakai_H0018"/>
</dbReference>
<comment type="caution">
    <text evidence="1">The sequence shown here is derived from an EMBL/GenBank/DDBJ whole genome shotgun (WGS) entry which is preliminary data.</text>
</comment>
<dbReference type="AlphaFoldDB" id="A0A508AM87"/>
<dbReference type="EMBL" id="VICE01000014">
    <property type="protein sequence ID" value="TQD51230.1"/>
    <property type="molecule type" value="Genomic_DNA"/>
</dbReference>
<reference evidence="1 2" key="1">
    <citation type="submission" date="2019-06" db="EMBL/GenBank/DDBJ databases">
        <title>Lysobacter alkalisoli sp. nov. isolated from saline soil.</title>
        <authorList>
            <person name="Sun J.-Q."/>
            <person name="Xu L."/>
        </authorList>
    </citation>
    <scope>NUCLEOTIDE SEQUENCE [LARGE SCALE GENOMIC DNA]</scope>
    <source>
        <strain evidence="1 2">JCM 31130</strain>
    </source>
</reference>
<evidence type="ECO:0000313" key="2">
    <source>
        <dbReference type="Proteomes" id="UP000318212"/>
    </source>
</evidence>
<accession>A0A508AM87</accession>
<dbReference type="OrthoDB" id="8908564at2"/>
<dbReference type="Pfam" id="PF09956">
    <property type="entry name" value="Phage_cement_2"/>
    <property type="match status" value="1"/>
</dbReference>
<proteinExistence type="predicted"/>
<protein>
    <submittedName>
        <fullName evidence="1">DUF2190 family protein</fullName>
    </submittedName>
</protein>
<organism evidence="1 2">
    <name type="scientific">Marilutibacter aestuarii</name>
    <dbReference type="NCBI Taxonomy" id="1706195"/>
    <lineage>
        <taxon>Bacteria</taxon>
        <taxon>Pseudomonadati</taxon>
        <taxon>Pseudomonadota</taxon>
        <taxon>Gammaproteobacteria</taxon>
        <taxon>Lysobacterales</taxon>
        <taxon>Lysobacteraceae</taxon>
        <taxon>Marilutibacter</taxon>
    </lineage>
</organism>